<feature type="region of interest" description="Disordered" evidence="1">
    <location>
        <begin position="1"/>
        <end position="85"/>
    </location>
</feature>
<organism evidence="3">
    <name type="scientific">Streptomyces sp. R21</name>
    <dbReference type="NCBI Taxonomy" id="3238627"/>
    <lineage>
        <taxon>Bacteria</taxon>
        <taxon>Bacillati</taxon>
        <taxon>Actinomycetota</taxon>
        <taxon>Actinomycetes</taxon>
        <taxon>Kitasatosporales</taxon>
        <taxon>Streptomycetaceae</taxon>
        <taxon>Streptomyces</taxon>
    </lineage>
</organism>
<dbReference type="AlphaFoldDB" id="A0AB39PB68"/>
<feature type="transmembrane region" description="Helical" evidence="2">
    <location>
        <begin position="142"/>
        <end position="161"/>
    </location>
</feature>
<name>A0AB39PB68_9ACTN</name>
<dbReference type="EMBL" id="CP163435">
    <property type="protein sequence ID" value="XDQ27081.1"/>
    <property type="molecule type" value="Genomic_DNA"/>
</dbReference>
<feature type="compositionally biased region" description="Low complexity" evidence="1">
    <location>
        <begin position="195"/>
        <end position="207"/>
    </location>
</feature>
<protein>
    <recommendedName>
        <fullName evidence="4">DUF4232 domain-containing protein</fullName>
    </recommendedName>
</protein>
<accession>A0AB39PB68</accession>
<reference evidence="3" key="1">
    <citation type="submission" date="2024-07" db="EMBL/GenBank/DDBJ databases">
        <authorList>
            <person name="Yu S.T."/>
        </authorList>
    </citation>
    <scope>NUCLEOTIDE SEQUENCE</scope>
    <source>
        <strain evidence="3">R21</strain>
    </source>
</reference>
<gene>
    <name evidence="3" type="ORF">AB5J56_21270</name>
</gene>
<feature type="compositionally biased region" description="Basic and acidic residues" evidence="1">
    <location>
        <begin position="9"/>
        <end position="25"/>
    </location>
</feature>
<dbReference type="RefSeq" id="WP_369234332.1">
    <property type="nucleotide sequence ID" value="NZ_CP163435.1"/>
</dbReference>
<feature type="region of interest" description="Disordered" evidence="1">
    <location>
        <begin position="172"/>
        <end position="237"/>
    </location>
</feature>
<feature type="compositionally biased region" description="Polar residues" evidence="1">
    <location>
        <begin position="71"/>
        <end position="85"/>
    </location>
</feature>
<keyword evidence="2" id="KW-1133">Transmembrane helix</keyword>
<feature type="compositionally biased region" description="Polar residues" evidence="1">
    <location>
        <begin position="176"/>
        <end position="185"/>
    </location>
</feature>
<evidence type="ECO:0008006" key="4">
    <source>
        <dbReference type="Google" id="ProtNLM"/>
    </source>
</evidence>
<proteinExistence type="predicted"/>
<keyword evidence="2" id="KW-0472">Membrane</keyword>
<evidence type="ECO:0000256" key="2">
    <source>
        <dbReference type="SAM" id="Phobius"/>
    </source>
</evidence>
<feature type="region of interest" description="Disordered" evidence="1">
    <location>
        <begin position="345"/>
        <end position="383"/>
    </location>
</feature>
<keyword evidence="2" id="KW-0812">Transmembrane</keyword>
<evidence type="ECO:0000313" key="3">
    <source>
        <dbReference type="EMBL" id="XDQ27081.1"/>
    </source>
</evidence>
<evidence type="ECO:0000256" key="1">
    <source>
        <dbReference type="SAM" id="MobiDB-lite"/>
    </source>
</evidence>
<sequence length="431" mass="41880">MSGYGKWRRRDEDPRPGHEHEHEQSHAGNGIVNHGPDGQDHGGQSPGDHELDGQGLGLEGLLGSLGRSADGQGSQGSKAQGVNGLSSKGQGVNGLGSDALGADELALRRLLHQAVQEIEPTDGTLDHLRRAVPARRARKRQAVVGMAAAALFIGTAIPALVHVSNATGSGADPSIAGNSSQTQGGANQGKETDGGSRASGGSSTSSHGKGKGDQKGQKGNGKSAGTTTGGGSADPSASVAATAECTAAQLGAGAGSAGGPDSTGVVYGSLPISNISTTACTVTGAGGVSTAVAGAADASKVSVSNHVAGDAAVGLPDPSTEVAQLLLQPGTSYVVKFAWVPSETCPTTGGSTGSTDPTPTPTPSETATDTGGTTTTTDGTTGEAPQLVAEEGVADGSVTVSLTAAAGSATTSATVSNACSGTVYRTGMLAS</sequence>